<dbReference type="SUPFAM" id="SSF54975">
    <property type="entry name" value="Acylphosphatase/BLUF domain-like"/>
    <property type="match status" value="1"/>
</dbReference>
<dbReference type="OrthoDB" id="557705at2"/>
<dbReference type="InterPro" id="IPR007024">
    <property type="entry name" value="BLUF_domain"/>
</dbReference>
<dbReference type="Gene3D" id="3.30.70.100">
    <property type="match status" value="1"/>
</dbReference>
<dbReference type="Proteomes" id="UP000197215">
    <property type="component" value="Unassembled WGS sequence"/>
</dbReference>
<dbReference type="GO" id="GO:0009882">
    <property type="term" value="F:blue light photoreceptor activity"/>
    <property type="evidence" value="ECO:0007669"/>
    <property type="project" value="InterPro"/>
</dbReference>
<feature type="domain" description="BLUF" evidence="1">
    <location>
        <begin position="19"/>
        <end position="110"/>
    </location>
</feature>
<dbReference type="RefSeq" id="WP_088813470.1">
    <property type="nucleotide sequence ID" value="NZ_FYEX01000002.1"/>
</dbReference>
<dbReference type="InterPro" id="IPR036046">
    <property type="entry name" value="Acylphosphatase-like_dom_sf"/>
</dbReference>
<dbReference type="Pfam" id="PF04940">
    <property type="entry name" value="BLUF"/>
    <property type="match status" value="1"/>
</dbReference>
<reference evidence="3" key="1">
    <citation type="submission" date="2017-06" db="EMBL/GenBank/DDBJ databases">
        <authorList>
            <person name="Varghese N."/>
            <person name="Submissions S."/>
        </authorList>
    </citation>
    <scope>NUCLEOTIDE SEQUENCE [LARGE SCALE GENOMIC DNA]</scope>
    <source>
        <strain evidence="3">MWH-VicM1</strain>
    </source>
</reference>
<dbReference type="GO" id="GO:0071949">
    <property type="term" value="F:FAD binding"/>
    <property type="evidence" value="ECO:0007669"/>
    <property type="project" value="InterPro"/>
</dbReference>
<dbReference type="PROSITE" id="PS50925">
    <property type="entry name" value="BLUF"/>
    <property type="match status" value="1"/>
</dbReference>
<evidence type="ECO:0000313" key="3">
    <source>
        <dbReference type="Proteomes" id="UP000197215"/>
    </source>
</evidence>
<protein>
    <submittedName>
        <fullName evidence="2">Sensors of blue-light using FAD</fullName>
    </submittedName>
</protein>
<dbReference type="AlphaFoldDB" id="A0A212U1W8"/>
<evidence type="ECO:0000259" key="1">
    <source>
        <dbReference type="PROSITE" id="PS50925"/>
    </source>
</evidence>
<keyword evidence="3" id="KW-1185">Reference proteome</keyword>
<gene>
    <name evidence="2" type="ORF">SAMN06295916_1540</name>
</gene>
<name>A0A212U1W8_9BURK</name>
<dbReference type="EMBL" id="FYEX01000002">
    <property type="protein sequence ID" value="SNC72252.1"/>
    <property type="molecule type" value="Genomic_DNA"/>
</dbReference>
<accession>A0A212U1W8</accession>
<evidence type="ECO:0000313" key="2">
    <source>
        <dbReference type="EMBL" id="SNC72252.1"/>
    </source>
</evidence>
<proteinExistence type="predicted"/>
<dbReference type="SMART" id="SM01034">
    <property type="entry name" value="BLUF"/>
    <property type="match status" value="1"/>
</dbReference>
<sequence length="163" mass="18342">MPFSEDSQIDFSSFNPQELIELSYVSKSTTDVGILGLMNLLEDAVHKNKKLGVTGVLFYDSGIFGQILEGYPNCVEPIWNAIVADRRHEEIQVLDIDKLPKRRFSNWSMKFYGSDEISKYVPELKMGLKASENALPSEILTLMRSVGFQSSGNDGQNQTESRL</sequence>
<organism evidence="2 3">
    <name type="scientific">Polynucleobacter victoriensis</name>
    <dbReference type="NCBI Taxonomy" id="2049319"/>
    <lineage>
        <taxon>Bacteria</taxon>
        <taxon>Pseudomonadati</taxon>
        <taxon>Pseudomonadota</taxon>
        <taxon>Betaproteobacteria</taxon>
        <taxon>Burkholderiales</taxon>
        <taxon>Burkholderiaceae</taxon>
        <taxon>Polynucleobacter</taxon>
    </lineage>
</organism>